<dbReference type="EMBL" id="CP042914">
    <property type="protein sequence ID" value="QEG38690.1"/>
    <property type="molecule type" value="Genomic_DNA"/>
</dbReference>
<dbReference type="InterPro" id="IPR003400">
    <property type="entry name" value="ExbD"/>
</dbReference>
<dbReference type="RefSeq" id="WP_238388984.1">
    <property type="nucleotide sequence ID" value="NZ_CP042914.1"/>
</dbReference>
<keyword evidence="4 7" id="KW-0812">Transmembrane</keyword>
<evidence type="ECO:0000313" key="10">
    <source>
        <dbReference type="Proteomes" id="UP000325286"/>
    </source>
</evidence>
<accession>A0A5B9QM44</accession>
<dbReference type="KEGG" id="rul:UC8_06480"/>
<dbReference type="GO" id="GO:0005886">
    <property type="term" value="C:plasma membrane"/>
    <property type="evidence" value="ECO:0007669"/>
    <property type="project" value="UniProtKB-SubCell"/>
</dbReference>
<name>A0A5B9QM44_9BACT</name>
<evidence type="ECO:0000256" key="4">
    <source>
        <dbReference type="ARBA" id="ARBA00022692"/>
    </source>
</evidence>
<organism evidence="9 10">
    <name type="scientific">Roseimaritima ulvae</name>
    <dbReference type="NCBI Taxonomy" id="980254"/>
    <lineage>
        <taxon>Bacteria</taxon>
        <taxon>Pseudomonadati</taxon>
        <taxon>Planctomycetota</taxon>
        <taxon>Planctomycetia</taxon>
        <taxon>Pirellulales</taxon>
        <taxon>Pirellulaceae</taxon>
        <taxon>Roseimaritima</taxon>
    </lineage>
</organism>
<reference evidence="9 10" key="1">
    <citation type="submission" date="2019-08" db="EMBL/GenBank/DDBJ databases">
        <title>Deep-cultivation of Planctomycetes and their phenomic and genomic characterization uncovers novel biology.</title>
        <authorList>
            <person name="Wiegand S."/>
            <person name="Jogler M."/>
            <person name="Boedeker C."/>
            <person name="Pinto D."/>
            <person name="Vollmers J."/>
            <person name="Rivas-Marin E."/>
            <person name="Kohn T."/>
            <person name="Peeters S.H."/>
            <person name="Heuer A."/>
            <person name="Rast P."/>
            <person name="Oberbeckmann S."/>
            <person name="Bunk B."/>
            <person name="Jeske O."/>
            <person name="Meyerdierks A."/>
            <person name="Storesund J.E."/>
            <person name="Kallscheuer N."/>
            <person name="Luecker S."/>
            <person name="Lage O.M."/>
            <person name="Pohl T."/>
            <person name="Merkel B.J."/>
            <person name="Hornburger P."/>
            <person name="Mueller R.-W."/>
            <person name="Bruemmer F."/>
            <person name="Labrenz M."/>
            <person name="Spormann A.M."/>
            <person name="Op den Camp H."/>
            <person name="Overmann J."/>
            <person name="Amann R."/>
            <person name="Jetten M.S.M."/>
            <person name="Mascher T."/>
            <person name="Medema M.H."/>
            <person name="Devos D.P."/>
            <person name="Kaster A.-K."/>
            <person name="Ovreas L."/>
            <person name="Rohde M."/>
            <person name="Galperin M.Y."/>
            <person name="Jogler C."/>
        </authorList>
    </citation>
    <scope>NUCLEOTIDE SEQUENCE [LARGE SCALE GENOMIC DNA]</scope>
    <source>
        <strain evidence="9 10">UC8</strain>
    </source>
</reference>
<keyword evidence="5 8" id="KW-1133">Transmembrane helix</keyword>
<keyword evidence="6 8" id="KW-0472">Membrane</keyword>
<evidence type="ECO:0000256" key="3">
    <source>
        <dbReference type="ARBA" id="ARBA00022475"/>
    </source>
</evidence>
<dbReference type="PANTHER" id="PTHR30558">
    <property type="entry name" value="EXBD MEMBRANE COMPONENT OF PMF-DRIVEN MACROMOLECULE IMPORT SYSTEM"/>
    <property type="match status" value="1"/>
</dbReference>
<dbReference type="Proteomes" id="UP000325286">
    <property type="component" value="Chromosome"/>
</dbReference>
<dbReference type="AlphaFoldDB" id="A0A5B9QM44"/>
<dbReference type="Pfam" id="PF02472">
    <property type="entry name" value="ExbD"/>
    <property type="match status" value="1"/>
</dbReference>
<feature type="transmembrane region" description="Helical" evidence="8">
    <location>
        <begin position="12"/>
        <end position="31"/>
    </location>
</feature>
<keyword evidence="3" id="KW-1003">Cell membrane</keyword>
<comment type="subcellular location">
    <subcellularLocation>
        <location evidence="1">Cell membrane</location>
        <topology evidence="1">Single-pass membrane protein</topology>
    </subcellularLocation>
    <subcellularLocation>
        <location evidence="7">Cell membrane</location>
        <topology evidence="7">Single-pass type II membrane protein</topology>
    </subcellularLocation>
</comment>
<keyword evidence="10" id="KW-1185">Reference proteome</keyword>
<evidence type="ECO:0000256" key="8">
    <source>
        <dbReference type="SAM" id="Phobius"/>
    </source>
</evidence>
<keyword evidence="7" id="KW-0653">Protein transport</keyword>
<sequence>MRRRPAEEATLNLTPMIDVVFLLVIFFMVGAKFTDQESRIEVNVPGVGQLNPMVRGPDQRTVELAPSGQLSLDGRAVSMLELRGELEAAHASYPDLRVTVRADASESLSKFTEILHICRSSGVENLGIAVQPQRR</sequence>
<dbReference type="Gene3D" id="3.30.420.270">
    <property type="match status" value="1"/>
</dbReference>
<gene>
    <name evidence="9" type="ORF">UC8_06480</name>
</gene>
<protein>
    <submittedName>
        <fullName evidence="9">Biopolymer transport protein ExbD</fullName>
    </submittedName>
</protein>
<dbReference type="GO" id="GO:0015031">
    <property type="term" value="P:protein transport"/>
    <property type="evidence" value="ECO:0007669"/>
    <property type="project" value="UniProtKB-KW"/>
</dbReference>
<evidence type="ECO:0000256" key="6">
    <source>
        <dbReference type="ARBA" id="ARBA00023136"/>
    </source>
</evidence>
<dbReference type="PANTHER" id="PTHR30558:SF3">
    <property type="entry name" value="BIOPOLYMER TRANSPORT PROTEIN EXBD-RELATED"/>
    <property type="match status" value="1"/>
</dbReference>
<evidence type="ECO:0000256" key="5">
    <source>
        <dbReference type="ARBA" id="ARBA00022989"/>
    </source>
</evidence>
<proteinExistence type="inferred from homology"/>
<evidence type="ECO:0000256" key="7">
    <source>
        <dbReference type="RuleBase" id="RU003879"/>
    </source>
</evidence>
<evidence type="ECO:0000313" key="9">
    <source>
        <dbReference type="EMBL" id="QEG38690.1"/>
    </source>
</evidence>
<comment type="similarity">
    <text evidence="2 7">Belongs to the ExbD/TolR family.</text>
</comment>
<evidence type="ECO:0000256" key="2">
    <source>
        <dbReference type="ARBA" id="ARBA00005811"/>
    </source>
</evidence>
<dbReference type="GO" id="GO:0022857">
    <property type="term" value="F:transmembrane transporter activity"/>
    <property type="evidence" value="ECO:0007669"/>
    <property type="project" value="InterPro"/>
</dbReference>
<keyword evidence="7" id="KW-0813">Transport</keyword>
<evidence type="ECO:0000256" key="1">
    <source>
        <dbReference type="ARBA" id="ARBA00004162"/>
    </source>
</evidence>